<name>A0A935W4C6_9PROT</name>
<evidence type="ECO:0000256" key="4">
    <source>
        <dbReference type="ARBA" id="ARBA00023315"/>
    </source>
</evidence>
<dbReference type="InterPro" id="IPR003679">
    <property type="entry name" value="Amioglycoside_AcTrfase"/>
</dbReference>
<dbReference type="EMBL" id="JADJOT010000008">
    <property type="protein sequence ID" value="MBK7953969.1"/>
    <property type="molecule type" value="Genomic_DNA"/>
</dbReference>
<keyword evidence="4 5" id="KW-0012">Acyltransferase</keyword>
<evidence type="ECO:0000313" key="7">
    <source>
        <dbReference type="Proteomes" id="UP000706151"/>
    </source>
</evidence>
<reference evidence="6 7" key="1">
    <citation type="submission" date="2020-10" db="EMBL/GenBank/DDBJ databases">
        <title>Connecting structure to function with the recovery of over 1000 high-quality activated sludge metagenome-assembled genomes encoding full-length rRNA genes using long-read sequencing.</title>
        <authorList>
            <person name="Singleton C.M."/>
            <person name="Petriglieri F."/>
            <person name="Kristensen J.M."/>
            <person name="Kirkegaard R.H."/>
            <person name="Michaelsen T.Y."/>
            <person name="Andersen M.H."/>
            <person name="Karst S.M."/>
            <person name="Dueholm M.S."/>
            <person name="Nielsen P.H."/>
            <person name="Albertsen M."/>
        </authorList>
    </citation>
    <scope>NUCLEOTIDE SEQUENCE [LARGE SCALE GENOMIC DNA]</scope>
    <source>
        <strain evidence="6">Fred_18-Q3-R57-64_BAT3C.720</strain>
    </source>
</reference>
<dbReference type="GO" id="GO:0046677">
    <property type="term" value="P:response to antibiotic"/>
    <property type="evidence" value="ECO:0007669"/>
    <property type="project" value="UniProtKB-KW"/>
</dbReference>
<dbReference type="AlphaFoldDB" id="A0A935W4C6"/>
<evidence type="ECO:0000256" key="1">
    <source>
        <dbReference type="ARBA" id="ARBA00006383"/>
    </source>
</evidence>
<keyword evidence="3 5" id="KW-0808">Transferase</keyword>
<evidence type="ECO:0000256" key="2">
    <source>
        <dbReference type="ARBA" id="ARBA00012882"/>
    </source>
</evidence>
<protein>
    <recommendedName>
        <fullName evidence="2 5">Aminoglycoside N(3)-acetyltransferase</fullName>
        <ecNumber evidence="5">2.3.1.-</ecNumber>
    </recommendedName>
</protein>
<evidence type="ECO:0000256" key="3">
    <source>
        <dbReference type="ARBA" id="ARBA00022679"/>
    </source>
</evidence>
<comment type="catalytic activity">
    <reaction evidence="5">
        <text>a 2-deoxystreptamine antibiotic + acetyl-CoA = an N(3)-acetyl-2-deoxystreptamine antibiotic + CoA + H(+)</text>
        <dbReference type="Rhea" id="RHEA:12665"/>
        <dbReference type="ChEBI" id="CHEBI:15378"/>
        <dbReference type="ChEBI" id="CHEBI:57287"/>
        <dbReference type="ChEBI" id="CHEBI:57288"/>
        <dbReference type="ChEBI" id="CHEBI:57921"/>
        <dbReference type="ChEBI" id="CHEBI:77452"/>
        <dbReference type="EC" id="2.3.1.81"/>
    </reaction>
</comment>
<evidence type="ECO:0000313" key="6">
    <source>
        <dbReference type="EMBL" id="MBK7953969.1"/>
    </source>
</evidence>
<sequence>MLALRSAYFTARTRLHPLIRVLHGTFDAADLRTHLEQRLGCDFDILMVHSSFNHMQPMFTDSPLALVKMLMSLCGPDRTLVMPAFYFGDPEIGGATATFTQRPRFDLKRVPSQMGLATELFRRTPGVVQSRHPIYRMAAFGPLAKDLTRGHEFCEYPNGIGSPFDFMARHNTRIIGIGKTFQVLTQAHHVEGVLGDEFPVPRSQGSGIQITVVDGKEEIPVTLTGNGFLWRFNIWKLGSIMDREQLQEWTFHHVPLFATRAADVTAALINAARRGITLYEKP</sequence>
<gene>
    <name evidence="6" type="ORF">IPK02_08445</name>
</gene>
<dbReference type="PANTHER" id="PTHR11104:SF0">
    <property type="entry name" value="SPBETA PROPHAGE-DERIVED AMINOGLYCOSIDE N(3')-ACETYLTRANSFERASE-LIKE PROTEIN YOKD"/>
    <property type="match status" value="1"/>
</dbReference>
<dbReference type="EC" id="2.3.1.-" evidence="5"/>
<organism evidence="6 7">
    <name type="scientific">Candidatus Accumulibacter affinis</name>
    <dbReference type="NCBI Taxonomy" id="2954384"/>
    <lineage>
        <taxon>Bacteria</taxon>
        <taxon>Pseudomonadati</taxon>
        <taxon>Pseudomonadota</taxon>
        <taxon>Betaproteobacteria</taxon>
        <taxon>Candidatus Accumulibacter</taxon>
    </lineage>
</organism>
<dbReference type="GO" id="GO:0046353">
    <property type="term" value="F:aminoglycoside 3-N-acetyltransferase activity"/>
    <property type="evidence" value="ECO:0007669"/>
    <property type="project" value="UniProtKB-EC"/>
</dbReference>
<dbReference type="PANTHER" id="PTHR11104">
    <property type="entry name" value="AMINOGLYCOSIDE N3-ACETYLTRANSFERASE"/>
    <property type="match status" value="1"/>
</dbReference>
<comment type="caution">
    <text evidence="6">The sequence shown here is derived from an EMBL/GenBank/DDBJ whole genome shotgun (WGS) entry which is preliminary data.</text>
</comment>
<dbReference type="Pfam" id="PF02522">
    <property type="entry name" value="Antibiotic_NAT"/>
    <property type="match status" value="1"/>
</dbReference>
<dbReference type="Proteomes" id="UP000706151">
    <property type="component" value="Unassembled WGS sequence"/>
</dbReference>
<keyword evidence="5" id="KW-0046">Antibiotic resistance</keyword>
<comment type="similarity">
    <text evidence="1 5">Belongs to the antibiotic N-acetyltransferase family.</text>
</comment>
<proteinExistence type="inferred from homology"/>
<dbReference type="InterPro" id="IPR028345">
    <property type="entry name" value="Antibiotic_NAT-like"/>
</dbReference>
<dbReference type="SUPFAM" id="SSF110710">
    <property type="entry name" value="TTHA0583/YokD-like"/>
    <property type="match status" value="1"/>
</dbReference>
<accession>A0A935W4C6</accession>
<evidence type="ECO:0000256" key="5">
    <source>
        <dbReference type="RuleBase" id="RU365031"/>
    </source>
</evidence>